<keyword evidence="3" id="KW-1185">Reference proteome</keyword>
<organism evidence="2 3">
    <name type="scientific">Lupinus luteus</name>
    <name type="common">European yellow lupine</name>
    <dbReference type="NCBI Taxonomy" id="3873"/>
    <lineage>
        <taxon>Eukaryota</taxon>
        <taxon>Viridiplantae</taxon>
        <taxon>Streptophyta</taxon>
        <taxon>Embryophyta</taxon>
        <taxon>Tracheophyta</taxon>
        <taxon>Spermatophyta</taxon>
        <taxon>Magnoliopsida</taxon>
        <taxon>eudicotyledons</taxon>
        <taxon>Gunneridae</taxon>
        <taxon>Pentapetalae</taxon>
        <taxon>rosids</taxon>
        <taxon>fabids</taxon>
        <taxon>Fabales</taxon>
        <taxon>Fabaceae</taxon>
        <taxon>Papilionoideae</taxon>
        <taxon>50 kb inversion clade</taxon>
        <taxon>genistoids sensu lato</taxon>
        <taxon>core genistoids</taxon>
        <taxon>Genisteae</taxon>
        <taxon>Lupinus</taxon>
    </lineage>
</organism>
<evidence type="ECO:0000313" key="2">
    <source>
        <dbReference type="EMBL" id="CAL0303344.1"/>
    </source>
</evidence>
<dbReference type="AlphaFoldDB" id="A0AAV1W2S7"/>
<dbReference type="EMBL" id="CAXHTB010000003">
    <property type="protein sequence ID" value="CAL0303344.1"/>
    <property type="molecule type" value="Genomic_DNA"/>
</dbReference>
<sequence>MRHRVVAERFQHSLQTVSKWFKRVLRAVCKLGRTIIIPRNQSSTHPYIRRTQKYFPYFKKSLVQLMAHMYQLGLQHKNKHHFVEEKF</sequence>
<gene>
    <name evidence="2" type="ORF">LLUT_LOCUS4404</name>
</gene>
<dbReference type="InterPro" id="IPR058353">
    <property type="entry name" value="DUF8040"/>
</dbReference>
<evidence type="ECO:0000313" key="3">
    <source>
        <dbReference type="Proteomes" id="UP001497480"/>
    </source>
</evidence>
<accession>A0AAV1W2S7</accession>
<feature type="domain" description="DUF8040" evidence="1">
    <location>
        <begin position="2"/>
        <end position="30"/>
    </location>
</feature>
<proteinExistence type="predicted"/>
<comment type="caution">
    <text evidence="2">The sequence shown here is derived from an EMBL/GenBank/DDBJ whole genome shotgun (WGS) entry which is preliminary data.</text>
</comment>
<reference evidence="2 3" key="1">
    <citation type="submission" date="2024-03" db="EMBL/GenBank/DDBJ databases">
        <authorList>
            <person name="Martinez-Hernandez J."/>
        </authorList>
    </citation>
    <scope>NUCLEOTIDE SEQUENCE [LARGE SCALE GENOMIC DNA]</scope>
</reference>
<name>A0AAV1W2S7_LUPLU</name>
<dbReference type="Proteomes" id="UP001497480">
    <property type="component" value="Unassembled WGS sequence"/>
</dbReference>
<dbReference type="Pfam" id="PF26138">
    <property type="entry name" value="DUF8040"/>
    <property type="match status" value="1"/>
</dbReference>
<protein>
    <recommendedName>
        <fullName evidence="1">DUF8040 domain-containing protein</fullName>
    </recommendedName>
</protein>
<evidence type="ECO:0000259" key="1">
    <source>
        <dbReference type="Pfam" id="PF26138"/>
    </source>
</evidence>